<dbReference type="Pfam" id="PF00106">
    <property type="entry name" value="adh_short"/>
    <property type="match status" value="1"/>
</dbReference>
<dbReference type="InterPro" id="IPR020904">
    <property type="entry name" value="Sc_DH/Rdtase_CS"/>
</dbReference>
<protein>
    <submittedName>
        <fullName evidence="4">Short-chain dehydrogenase, oxidoreductase</fullName>
    </submittedName>
</protein>
<evidence type="ECO:0000313" key="5">
    <source>
        <dbReference type="Proteomes" id="UP000001817"/>
    </source>
</evidence>
<dbReference type="PANTHER" id="PTHR43976">
    <property type="entry name" value="SHORT CHAIN DEHYDROGENASE"/>
    <property type="match status" value="1"/>
</dbReference>
<dbReference type="InterPro" id="IPR051911">
    <property type="entry name" value="SDR_oxidoreductase"/>
</dbReference>
<organism evidence="4 5">
    <name type="scientific">Paraburkholderia xenovorans (strain LB400)</name>
    <dbReference type="NCBI Taxonomy" id="266265"/>
    <lineage>
        <taxon>Bacteria</taxon>
        <taxon>Pseudomonadati</taxon>
        <taxon>Pseudomonadota</taxon>
        <taxon>Betaproteobacteria</taxon>
        <taxon>Burkholderiales</taxon>
        <taxon>Burkholderiaceae</taxon>
        <taxon>Paraburkholderia</taxon>
    </lineage>
</organism>
<dbReference type="CDD" id="cd05374">
    <property type="entry name" value="17beta-HSD-like_SDR_c"/>
    <property type="match status" value="1"/>
</dbReference>
<dbReference type="InterPro" id="IPR036291">
    <property type="entry name" value="NAD(P)-bd_dom_sf"/>
</dbReference>
<dbReference type="InterPro" id="IPR002347">
    <property type="entry name" value="SDR_fam"/>
</dbReference>
<keyword evidence="5" id="KW-1185">Reference proteome</keyword>
<dbReference type="GO" id="GO:0016491">
    <property type="term" value="F:oxidoreductase activity"/>
    <property type="evidence" value="ECO:0007669"/>
    <property type="project" value="UniProtKB-KW"/>
</dbReference>
<dbReference type="Gene3D" id="3.40.50.720">
    <property type="entry name" value="NAD(P)-binding Rossmann-like Domain"/>
    <property type="match status" value="1"/>
</dbReference>
<reference evidence="4 5" key="1">
    <citation type="journal article" date="2006" name="Proc. Natl. Acad. Sci. U.S.A.">
        <title>Burkholderia xenovorans LB400 harbors a multi-replicon, 9.73-Mbp genome shaped for versatility.</title>
        <authorList>
            <person name="Chain P.S."/>
            <person name="Denef V.J."/>
            <person name="Konstantinidis K.T."/>
            <person name="Vergez L.M."/>
            <person name="Agullo L."/>
            <person name="Reyes V.L."/>
            <person name="Hauser L."/>
            <person name="Cordova M."/>
            <person name="Gomez L."/>
            <person name="Gonzalez M."/>
            <person name="Land M."/>
            <person name="Lao V."/>
            <person name="Larimer F."/>
            <person name="LiPuma J.J."/>
            <person name="Mahenthiralingam E."/>
            <person name="Malfatti S.A."/>
            <person name="Marx C.J."/>
            <person name="Parnell J.J."/>
            <person name="Ramette A."/>
            <person name="Richardson P."/>
            <person name="Seeger M."/>
            <person name="Smith D."/>
            <person name="Spilker T."/>
            <person name="Sul W.J."/>
            <person name="Tsoi T.V."/>
            <person name="Ulrich L.E."/>
            <person name="Zhulin I.B."/>
            <person name="Tiedje J.M."/>
        </authorList>
    </citation>
    <scope>NUCLEOTIDE SEQUENCE [LARGE SCALE GENOMIC DNA]</scope>
    <source>
        <strain evidence="4 5">LB400</strain>
    </source>
</reference>
<evidence type="ECO:0000256" key="2">
    <source>
        <dbReference type="ARBA" id="ARBA00023002"/>
    </source>
</evidence>
<evidence type="ECO:0000256" key="3">
    <source>
        <dbReference type="RuleBase" id="RU000363"/>
    </source>
</evidence>
<dbReference type="PROSITE" id="PS00061">
    <property type="entry name" value="ADH_SHORT"/>
    <property type="match status" value="1"/>
</dbReference>
<dbReference type="PRINTS" id="PR00080">
    <property type="entry name" value="SDRFAMILY"/>
</dbReference>
<dbReference type="SUPFAM" id="SSF51735">
    <property type="entry name" value="NAD(P)-binding Rossmann-fold domains"/>
    <property type="match status" value="1"/>
</dbReference>
<name>Q13K44_PARXL</name>
<dbReference type="AlphaFoldDB" id="Q13K44"/>
<accession>Q13K44</accession>
<evidence type="ECO:0000313" key="4">
    <source>
        <dbReference type="EMBL" id="ABE35545.1"/>
    </source>
</evidence>
<comment type="similarity">
    <text evidence="1 3">Belongs to the short-chain dehydrogenases/reductases (SDR) family.</text>
</comment>
<dbReference type="eggNOG" id="COG1028">
    <property type="taxonomic scope" value="Bacteria"/>
</dbReference>
<dbReference type="PRINTS" id="PR00081">
    <property type="entry name" value="GDHRDH"/>
</dbReference>
<sequence>MVWVLPRSTGVAMKTVLITGCSSGFGLETARYFLDRDWCVIATMRTPRADVLPPSERLRVLALDVTDPESIRQAVDAAGPIDVLVNNAGIGVLNALEGTSMETAREVFETNTLGTIAMTQAVLPQFRQRKEGVIVNVTSSVTLRPLHLLSVYTASKAAINAFSESVALELEPFNVRVRLVLPGRAPETRFGENAQSRMQGGFPEAYAALAQRVFDHWQQETAVTRSLDVAEAVWHAANDPSSPARIAAGADAIAWANSR</sequence>
<dbReference type="EMBL" id="CP000271">
    <property type="protein sequence ID" value="ABE35545.1"/>
    <property type="molecule type" value="Genomic_DNA"/>
</dbReference>
<dbReference type="KEGG" id="bxe:Bxe_B0401"/>
<dbReference type="PANTHER" id="PTHR43976:SF16">
    <property type="entry name" value="SHORT-CHAIN DEHYDROGENASE_REDUCTASE FAMILY PROTEIN"/>
    <property type="match status" value="1"/>
</dbReference>
<evidence type="ECO:0000256" key="1">
    <source>
        <dbReference type="ARBA" id="ARBA00006484"/>
    </source>
</evidence>
<gene>
    <name evidence="4" type="ORF">Bxe_B0401</name>
</gene>
<keyword evidence="2" id="KW-0560">Oxidoreductase</keyword>
<dbReference type="Proteomes" id="UP000001817">
    <property type="component" value="Chromosome 2"/>
</dbReference>
<dbReference type="STRING" id="266265.Bxe_B0401"/>
<proteinExistence type="inferred from homology"/>